<evidence type="ECO:0000313" key="3">
    <source>
        <dbReference type="Proteomes" id="UP000694044"/>
    </source>
</evidence>
<proteinExistence type="predicted"/>
<comment type="caution">
    <text evidence="2">The sequence shown here is derived from an EMBL/GenBank/DDBJ whole genome shotgun (WGS) entry which is preliminary data.</text>
</comment>
<reference evidence="2" key="1">
    <citation type="submission" date="2021-02" db="EMBL/GenBank/DDBJ databases">
        <authorList>
            <person name="Palmer J.M."/>
        </authorList>
    </citation>
    <scope>NUCLEOTIDE SEQUENCE</scope>
    <source>
        <strain evidence="2">SCRP734</strain>
    </source>
</reference>
<feature type="signal peptide" evidence="1">
    <location>
        <begin position="1"/>
        <end position="23"/>
    </location>
</feature>
<dbReference type="Proteomes" id="UP000694044">
    <property type="component" value="Unassembled WGS sequence"/>
</dbReference>
<keyword evidence="3" id="KW-1185">Reference proteome</keyword>
<sequence length="102" mass="11402">MLLCASVMLVLAGWLALQPAVGGMAKARVVVVPAVGNNSLGKDEVLTQHYLDWNRFWESSMLRQTERHALSSHKHACVHGSTRRGDSRYRRFPLATSEVNEK</sequence>
<dbReference type="AlphaFoldDB" id="A0A8T1VKD0"/>
<protein>
    <recommendedName>
        <fullName evidence="4">RxLR effector protein</fullName>
    </recommendedName>
</protein>
<feature type="chain" id="PRO_5035779519" description="RxLR effector protein" evidence="1">
    <location>
        <begin position="24"/>
        <end position="102"/>
    </location>
</feature>
<name>A0A8T1VKD0_9STRA</name>
<dbReference type="EMBL" id="JAGDFM010000240">
    <property type="protein sequence ID" value="KAG7381561.1"/>
    <property type="molecule type" value="Genomic_DNA"/>
</dbReference>
<gene>
    <name evidence="2" type="ORF">PHYPSEUDO_005911</name>
</gene>
<accession>A0A8T1VKD0</accession>
<keyword evidence="1" id="KW-0732">Signal</keyword>
<evidence type="ECO:0008006" key="4">
    <source>
        <dbReference type="Google" id="ProtNLM"/>
    </source>
</evidence>
<evidence type="ECO:0000256" key="1">
    <source>
        <dbReference type="SAM" id="SignalP"/>
    </source>
</evidence>
<evidence type="ECO:0000313" key="2">
    <source>
        <dbReference type="EMBL" id="KAG7381561.1"/>
    </source>
</evidence>
<organism evidence="2 3">
    <name type="scientific">Phytophthora pseudosyringae</name>
    <dbReference type="NCBI Taxonomy" id="221518"/>
    <lineage>
        <taxon>Eukaryota</taxon>
        <taxon>Sar</taxon>
        <taxon>Stramenopiles</taxon>
        <taxon>Oomycota</taxon>
        <taxon>Peronosporomycetes</taxon>
        <taxon>Peronosporales</taxon>
        <taxon>Peronosporaceae</taxon>
        <taxon>Phytophthora</taxon>
    </lineage>
</organism>